<accession>A0AAE0C4Z9</accession>
<dbReference type="PANTHER" id="PTHR24058:SF28">
    <property type="entry name" value="SERINE_THREONINE-PROTEIN KINASE MINIBRAIN"/>
    <property type="match status" value="1"/>
</dbReference>
<comment type="caution">
    <text evidence="8">The sequence shown here is derived from an EMBL/GenBank/DDBJ whole genome shotgun (WGS) entry which is preliminary data.</text>
</comment>
<feature type="binding site" evidence="6">
    <location>
        <position position="45"/>
    </location>
    <ligand>
        <name>ATP</name>
        <dbReference type="ChEBI" id="CHEBI:30616"/>
    </ligand>
</feature>
<feature type="domain" description="Protein kinase" evidence="7">
    <location>
        <begin position="18"/>
        <end position="295"/>
    </location>
</feature>
<dbReference type="InterPro" id="IPR050494">
    <property type="entry name" value="Ser_Thr_dual-spec_kinase"/>
</dbReference>
<dbReference type="InterPro" id="IPR017441">
    <property type="entry name" value="Protein_kinase_ATP_BS"/>
</dbReference>
<dbReference type="InterPro" id="IPR000719">
    <property type="entry name" value="Prot_kinase_dom"/>
</dbReference>
<evidence type="ECO:0000259" key="7">
    <source>
        <dbReference type="PROSITE" id="PS50011"/>
    </source>
</evidence>
<keyword evidence="1" id="KW-0723">Serine/threonine-protein kinase</keyword>
<gene>
    <name evidence="8" type="ORF">CYMTET_42021</name>
</gene>
<dbReference type="Proteomes" id="UP001190700">
    <property type="component" value="Unassembled WGS sequence"/>
</dbReference>
<dbReference type="GO" id="GO:0005524">
    <property type="term" value="F:ATP binding"/>
    <property type="evidence" value="ECO:0007669"/>
    <property type="project" value="UniProtKB-UniRule"/>
</dbReference>
<organism evidence="8 9">
    <name type="scientific">Cymbomonas tetramitiformis</name>
    <dbReference type="NCBI Taxonomy" id="36881"/>
    <lineage>
        <taxon>Eukaryota</taxon>
        <taxon>Viridiplantae</taxon>
        <taxon>Chlorophyta</taxon>
        <taxon>Pyramimonadophyceae</taxon>
        <taxon>Pyramimonadales</taxon>
        <taxon>Pyramimonadaceae</taxon>
        <taxon>Cymbomonas</taxon>
    </lineage>
</organism>
<evidence type="ECO:0000256" key="1">
    <source>
        <dbReference type="ARBA" id="ARBA00022527"/>
    </source>
</evidence>
<dbReference type="Gene3D" id="3.30.200.20">
    <property type="entry name" value="Phosphorylase Kinase, domain 1"/>
    <property type="match status" value="1"/>
</dbReference>
<sequence length="361" mass="39337">MDDSQEALARKRLAGAGWQVLRSVGRGASGIVFFALRDGELLAVKAFRDEERFLAQACDEVSTLRKVQELDCEHLQRLEDVFGHETQIFVATAPLTCPLSILLPLVQEPAAPAFLPAAGLQRLGRQQLGALQTLHASGLVHGDVKPSNLLWDGAHARVVLIDFGMSFHEASGPHQMAQSSGYRAPEAIDWNRSFSSAAGRACGGGMDVWGLACVLLELASGKPLCPADESVSSSQEYHAVVCQELERQLASCSLFPRGTMTLIEMDALRESFCDAMRLLLTKRCSAREALQHLFFSEAPEQGLSSVISWPLPTRMLLLEGVLCGDESDEDRQTTLQDTKEECAAFVTVSHPEHHAREADNG</sequence>
<keyword evidence="4" id="KW-0418">Kinase</keyword>
<keyword evidence="2" id="KW-0808">Transferase</keyword>
<dbReference type="InterPro" id="IPR011009">
    <property type="entry name" value="Kinase-like_dom_sf"/>
</dbReference>
<evidence type="ECO:0000256" key="5">
    <source>
        <dbReference type="ARBA" id="ARBA00022840"/>
    </source>
</evidence>
<reference evidence="8 9" key="1">
    <citation type="journal article" date="2015" name="Genome Biol. Evol.">
        <title>Comparative Genomics of a Bacterivorous Green Alga Reveals Evolutionary Causalities and Consequences of Phago-Mixotrophic Mode of Nutrition.</title>
        <authorList>
            <person name="Burns J.A."/>
            <person name="Paasch A."/>
            <person name="Narechania A."/>
            <person name="Kim E."/>
        </authorList>
    </citation>
    <scope>NUCLEOTIDE SEQUENCE [LARGE SCALE GENOMIC DNA]</scope>
    <source>
        <strain evidence="8 9">PLY_AMNH</strain>
    </source>
</reference>
<dbReference type="AlphaFoldDB" id="A0AAE0C4Z9"/>
<keyword evidence="9" id="KW-1185">Reference proteome</keyword>
<dbReference type="GO" id="GO:0004674">
    <property type="term" value="F:protein serine/threonine kinase activity"/>
    <property type="evidence" value="ECO:0007669"/>
    <property type="project" value="UniProtKB-KW"/>
</dbReference>
<dbReference type="Pfam" id="PF00069">
    <property type="entry name" value="Pkinase"/>
    <property type="match status" value="1"/>
</dbReference>
<name>A0AAE0C4Z9_9CHLO</name>
<protein>
    <recommendedName>
        <fullName evidence="7">Protein kinase domain-containing protein</fullName>
    </recommendedName>
</protein>
<evidence type="ECO:0000256" key="4">
    <source>
        <dbReference type="ARBA" id="ARBA00022777"/>
    </source>
</evidence>
<keyword evidence="3 6" id="KW-0547">Nucleotide-binding</keyword>
<dbReference type="SUPFAM" id="SSF56112">
    <property type="entry name" value="Protein kinase-like (PK-like)"/>
    <property type="match status" value="1"/>
</dbReference>
<keyword evidence="5 6" id="KW-0067">ATP-binding</keyword>
<evidence type="ECO:0000256" key="2">
    <source>
        <dbReference type="ARBA" id="ARBA00022679"/>
    </source>
</evidence>
<proteinExistence type="predicted"/>
<evidence type="ECO:0000256" key="3">
    <source>
        <dbReference type="ARBA" id="ARBA00022741"/>
    </source>
</evidence>
<dbReference type="PROSITE" id="PS50011">
    <property type="entry name" value="PROTEIN_KINASE_DOM"/>
    <property type="match status" value="1"/>
</dbReference>
<dbReference type="PROSITE" id="PS00107">
    <property type="entry name" value="PROTEIN_KINASE_ATP"/>
    <property type="match status" value="1"/>
</dbReference>
<dbReference type="Gene3D" id="1.10.510.10">
    <property type="entry name" value="Transferase(Phosphotransferase) domain 1"/>
    <property type="match status" value="1"/>
</dbReference>
<evidence type="ECO:0000256" key="6">
    <source>
        <dbReference type="PROSITE-ProRule" id="PRU10141"/>
    </source>
</evidence>
<evidence type="ECO:0000313" key="8">
    <source>
        <dbReference type="EMBL" id="KAK3248516.1"/>
    </source>
</evidence>
<dbReference type="SMART" id="SM00220">
    <property type="entry name" value="S_TKc"/>
    <property type="match status" value="1"/>
</dbReference>
<dbReference type="PANTHER" id="PTHR24058">
    <property type="entry name" value="DUAL SPECIFICITY PROTEIN KINASE"/>
    <property type="match status" value="1"/>
</dbReference>
<dbReference type="EMBL" id="LGRX02028006">
    <property type="protein sequence ID" value="KAK3248516.1"/>
    <property type="molecule type" value="Genomic_DNA"/>
</dbReference>
<evidence type="ECO:0000313" key="9">
    <source>
        <dbReference type="Proteomes" id="UP001190700"/>
    </source>
</evidence>